<protein>
    <submittedName>
        <fullName evidence="3">Signal peptide-containing protein</fullName>
    </submittedName>
</protein>
<accession>A0ABQ8PC14</accession>
<reference evidence="3" key="1">
    <citation type="submission" date="2022-10" db="EMBL/GenBank/DDBJ databases">
        <title>Adaptive evolution leads to modifications in subtelomeric GC content in a zoonotic Cryptosporidium species.</title>
        <authorList>
            <person name="Li J."/>
            <person name="Feng Y."/>
            <person name="Xiao L."/>
        </authorList>
    </citation>
    <scope>NUCLEOTIDE SEQUENCE</scope>
    <source>
        <strain evidence="3">25894</strain>
    </source>
</reference>
<organism evidence="3 4">
    <name type="scientific">Cryptosporidium canis</name>
    <dbReference type="NCBI Taxonomy" id="195482"/>
    <lineage>
        <taxon>Eukaryota</taxon>
        <taxon>Sar</taxon>
        <taxon>Alveolata</taxon>
        <taxon>Apicomplexa</taxon>
        <taxon>Conoidasida</taxon>
        <taxon>Coccidia</taxon>
        <taxon>Eucoccidiorida</taxon>
        <taxon>Eimeriorina</taxon>
        <taxon>Cryptosporidiidae</taxon>
        <taxon>Cryptosporidium</taxon>
    </lineage>
</organism>
<evidence type="ECO:0000313" key="3">
    <source>
        <dbReference type="EMBL" id="KAJ1615439.1"/>
    </source>
</evidence>
<proteinExistence type="predicted"/>
<feature type="chain" id="PRO_5046184537" evidence="2">
    <location>
        <begin position="24"/>
        <end position="544"/>
    </location>
</feature>
<feature type="non-terminal residue" evidence="3">
    <location>
        <position position="544"/>
    </location>
</feature>
<name>A0ABQ8PC14_9CRYT</name>
<gene>
    <name evidence="3" type="ORF">OJ252_126</name>
</gene>
<feature type="region of interest" description="Disordered" evidence="1">
    <location>
        <begin position="294"/>
        <end position="315"/>
    </location>
</feature>
<evidence type="ECO:0000256" key="2">
    <source>
        <dbReference type="SAM" id="SignalP"/>
    </source>
</evidence>
<dbReference type="Proteomes" id="UP001071777">
    <property type="component" value="Unassembled WGS sequence"/>
</dbReference>
<evidence type="ECO:0000256" key="1">
    <source>
        <dbReference type="SAM" id="MobiDB-lite"/>
    </source>
</evidence>
<dbReference type="EMBL" id="JAPCXB010000002">
    <property type="protein sequence ID" value="KAJ1615439.1"/>
    <property type="molecule type" value="Genomic_DNA"/>
</dbReference>
<sequence length="544" mass="63068">MEIRIDFINLICLALLLVGLVETKFEVRISKYQIEHLRNIANSLSLDPNLFSRSRGVNNVVMSRIIDINKRYEVILDSILSFENWIRRFSSEYYGNTYKNKDILALIISISAEFEILKLKFNELSDDIDVFIDKVFSKDSSKCISNEKHSRIKYNKELECFYRQLVALNLELKRLVSYQHKLITSSSLYVVRLDNGTVEVDSSKDDQVVDMSNENSLYDLWVYYEHHRLPNLREKIIFISKCTSLLIHQDRILLEFLQSRYKELTDQYSEVADSLNGDYSLLYNSKLTRMENLRAGSNKSQQNNQSESNTKGGMTSMKQQQQFFRKCLDADELGIIVPLDSVSKVDGWGLNVEFENVSNMIHFLIKELESKCAEFQRNYDILSEYRAFISESLEVNTTNINDLFFSGKNNFKKSVFAQLTYQVSQLNTISEFANTLEEKLKSYHYFNVPCYYGIVNYYLKQSFNKFYNIFNIMASQLAKNGNFTANSDSDIAAKTMDNTTLPQEIKWVNITITDEMTSFMFNISEIASSAGATGEFNQFPNFGT</sequence>
<feature type="compositionally biased region" description="Low complexity" evidence="1">
    <location>
        <begin position="297"/>
        <end position="309"/>
    </location>
</feature>
<keyword evidence="4" id="KW-1185">Reference proteome</keyword>
<evidence type="ECO:0000313" key="4">
    <source>
        <dbReference type="Proteomes" id="UP001071777"/>
    </source>
</evidence>
<comment type="caution">
    <text evidence="3">The sequence shown here is derived from an EMBL/GenBank/DDBJ whole genome shotgun (WGS) entry which is preliminary data.</text>
</comment>
<feature type="signal peptide" evidence="2">
    <location>
        <begin position="1"/>
        <end position="23"/>
    </location>
</feature>
<keyword evidence="2" id="KW-0732">Signal</keyword>